<protein>
    <submittedName>
        <fullName evidence="15">3-hydroxyacyl-CoA dehydrogenase</fullName>
        <ecNumber evidence="15">1.1.1.35</ecNumber>
    </submittedName>
</protein>
<evidence type="ECO:0000256" key="4">
    <source>
        <dbReference type="ARBA" id="ARBA00022963"/>
    </source>
</evidence>
<dbReference type="SUPFAM" id="SSF51735">
    <property type="entry name" value="NAD(P)-binding Rossmann-fold domains"/>
    <property type="match status" value="1"/>
</dbReference>
<comment type="subcellular location">
    <subcellularLocation>
        <location evidence="1">Peroxisome</location>
    </subcellularLocation>
</comment>
<keyword evidence="4" id="KW-0442">Lipid degradation</keyword>
<dbReference type="Gene3D" id="1.10.1040.50">
    <property type="match status" value="1"/>
</dbReference>
<dbReference type="InterPro" id="IPR036291">
    <property type="entry name" value="NAD(P)-bd_dom_sf"/>
</dbReference>
<keyword evidence="7" id="KW-0443">Lipid metabolism</keyword>
<evidence type="ECO:0000256" key="8">
    <source>
        <dbReference type="ARBA" id="ARBA00023140"/>
    </source>
</evidence>
<dbReference type="EC" id="1.1.1.35" evidence="15"/>
<dbReference type="InterPro" id="IPR008927">
    <property type="entry name" value="6-PGluconate_DH-like_C_sf"/>
</dbReference>
<comment type="caution">
    <text evidence="15">The sequence shown here is derived from an EMBL/GenBank/DDBJ whole genome shotgun (WGS) entry which is preliminary data.</text>
</comment>
<evidence type="ECO:0000313" key="16">
    <source>
        <dbReference type="Proteomes" id="UP000781958"/>
    </source>
</evidence>
<accession>A0ABS4SZM8</accession>
<gene>
    <name evidence="15" type="ORF">J2851_006663</name>
</gene>
<dbReference type="Gene3D" id="3.40.50.720">
    <property type="entry name" value="NAD(P)-binding Rossmann-like Domain"/>
    <property type="match status" value="1"/>
</dbReference>
<evidence type="ECO:0000256" key="2">
    <source>
        <dbReference type="ARBA" id="ARBA00005005"/>
    </source>
</evidence>
<evidence type="ECO:0000256" key="12">
    <source>
        <dbReference type="ARBA" id="ARBA00049556"/>
    </source>
</evidence>
<dbReference type="EMBL" id="JAGINP010000036">
    <property type="protein sequence ID" value="MBP2296845.1"/>
    <property type="molecule type" value="Genomic_DNA"/>
</dbReference>
<feature type="domain" description="3-hydroxyacyl-CoA dehydrogenase C-terminal" evidence="13">
    <location>
        <begin position="614"/>
        <end position="698"/>
    </location>
</feature>
<dbReference type="InterPro" id="IPR001753">
    <property type="entry name" value="Enoyl-CoA_hydra/iso"/>
</dbReference>
<dbReference type="Proteomes" id="UP000781958">
    <property type="component" value="Unassembled WGS sequence"/>
</dbReference>
<keyword evidence="8" id="KW-0576">Peroxisome</keyword>
<dbReference type="Gene3D" id="3.90.226.10">
    <property type="entry name" value="2-enoyl-CoA Hydratase, Chain A, domain 1"/>
    <property type="match status" value="1"/>
</dbReference>
<evidence type="ECO:0000256" key="5">
    <source>
        <dbReference type="ARBA" id="ARBA00023002"/>
    </source>
</evidence>
<evidence type="ECO:0000259" key="13">
    <source>
        <dbReference type="Pfam" id="PF00725"/>
    </source>
</evidence>
<dbReference type="SUPFAM" id="SSF48179">
    <property type="entry name" value="6-phosphogluconate dehydrogenase C-terminal domain-like"/>
    <property type="match status" value="2"/>
</dbReference>
<evidence type="ECO:0000256" key="3">
    <source>
        <dbReference type="ARBA" id="ARBA00022832"/>
    </source>
</evidence>
<keyword evidence="5 15" id="KW-0560">Oxidoreductase</keyword>
<comment type="pathway">
    <text evidence="2">Lipid metabolism; fatty acid beta-oxidation.</text>
</comment>
<evidence type="ECO:0000259" key="14">
    <source>
        <dbReference type="Pfam" id="PF02737"/>
    </source>
</evidence>
<dbReference type="GO" id="GO:0003857">
    <property type="term" value="F:(3S)-3-hydroxyacyl-CoA dehydrogenase (NAD+) activity"/>
    <property type="evidence" value="ECO:0007669"/>
    <property type="project" value="UniProtKB-EC"/>
</dbReference>
<comment type="catalytic activity">
    <reaction evidence="12">
        <text>a (3S)-3-hydroxyacyl-CoA + NAD(+) = a 3-oxoacyl-CoA + NADH + H(+)</text>
        <dbReference type="Rhea" id="RHEA:22432"/>
        <dbReference type="ChEBI" id="CHEBI:15378"/>
        <dbReference type="ChEBI" id="CHEBI:57318"/>
        <dbReference type="ChEBI" id="CHEBI:57540"/>
        <dbReference type="ChEBI" id="CHEBI:57945"/>
        <dbReference type="ChEBI" id="CHEBI:90726"/>
        <dbReference type="EC" id="1.1.1.35"/>
    </reaction>
</comment>
<evidence type="ECO:0000256" key="11">
    <source>
        <dbReference type="ARBA" id="ARBA00023268"/>
    </source>
</evidence>
<dbReference type="Pfam" id="PF00378">
    <property type="entry name" value="ECH_1"/>
    <property type="match status" value="1"/>
</dbReference>
<dbReference type="InterPro" id="IPR006176">
    <property type="entry name" value="3-OHacyl-CoA_DH_NAD-bd"/>
</dbReference>
<evidence type="ECO:0000313" key="15">
    <source>
        <dbReference type="EMBL" id="MBP2296845.1"/>
    </source>
</evidence>
<organism evidence="15 16">
    <name type="scientific">Azospirillum rugosum</name>
    <dbReference type="NCBI Taxonomy" id="416170"/>
    <lineage>
        <taxon>Bacteria</taxon>
        <taxon>Pseudomonadati</taxon>
        <taxon>Pseudomonadota</taxon>
        <taxon>Alphaproteobacteria</taxon>
        <taxon>Rhodospirillales</taxon>
        <taxon>Azospirillaceae</taxon>
        <taxon>Azospirillum</taxon>
    </lineage>
</organism>
<dbReference type="InterPro" id="IPR029045">
    <property type="entry name" value="ClpP/crotonase-like_dom_sf"/>
</dbReference>
<dbReference type="InterPro" id="IPR006108">
    <property type="entry name" value="3HC_DH_C"/>
</dbReference>
<dbReference type="Pfam" id="PF00725">
    <property type="entry name" value="3HCDH"/>
    <property type="match status" value="2"/>
</dbReference>
<feature type="domain" description="3-hydroxyacyl-CoA dehydrogenase NAD binding" evidence="14">
    <location>
        <begin position="297"/>
        <end position="478"/>
    </location>
</feature>
<keyword evidence="3" id="KW-0276">Fatty acid metabolism</keyword>
<feature type="domain" description="3-hydroxyacyl-CoA dehydrogenase C-terminal" evidence="13">
    <location>
        <begin position="483"/>
        <end position="576"/>
    </location>
</feature>
<keyword evidence="11" id="KW-0511">Multifunctional enzyme</keyword>
<dbReference type="SUPFAM" id="SSF52096">
    <property type="entry name" value="ClpP/crotonase"/>
    <property type="match status" value="1"/>
</dbReference>
<dbReference type="CDD" id="cd06558">
    <property type="entry name" value="crotonase-like"/>
    <property type="match status" value="1"/>
</dbReference>
<keyword evidence="9" id="KW-0413">Isomerase</keyword>
<evidence type="ECO:0000256" key="7">
    <source>
        <dbReference type="ARBA" id="ARBA00023098"/>
    </source>
</evidence>
<evidence type="ECO:0000256" key="1">
    <source>
        <dbReference type="ARBA" id="ARBA00004275"/>
    </source>
</evidence>
<reference evidence="15 16" key="1">
    <citation type="submission" date="2021-03" db="EMBL/GenBank/DDBJ databases">
        <title>Genomic Encyclopedia of Type Strains, Phase III (KMG-III): the genomes of soil and plant-associated and newly described type strains.</title>
        <authorList>
            <person name="Whitman W."/>
        </authorList>
    </citation>
    <scope>NUCLEOTIDE SEQUENCE [LARGE SCALE GENOMIC DNA]</scope>
    <source>
        <strain evidence="15 16">IMMIB AFH-6</strain>
    </source>
</reference>
<evidence type="ECO:0000256" key="9">
    <source>
        <dbReference type="ARBA" id="ARBA00023235"/>
    </source>
</evidence>
<sequence length="703" mass="75176">MNNEVRYAREGRTGVITVNFPPVNALSVAVRAGLLEALEAGLEDADAEALVLTTAGRTFIAGADIREFGKPPQSPILGDVIARFEASPKPVVAALHGTALGGGLELALGCAFRVALPGTKLGLPEVKLGLLPGAGGTQRLPRLAGVRKALEMITSGDPVDAAEALELGIIDAVMDAPSALEAGLHFARQVLAEKRPVRPARERSERIAGTDPTLFAAFREELGARVRNLFSPFRCVDAVEAACTLPFEDGLKRERALFLECMASPQRAGLIHAFLGEREVAKVPGLPAGTPIRPLRSVAVIGAGTMGGGIAMCFANIGIPVTLLDSGREALDKSEAAIRRAYEGMIRKDRLTSVEMDSRLTLIRPALSGQADSEQALAEADVIVEAVFEDLVVKREIFARLDAVCKPGAILATNTSTLDVNAIAAATHRPQDVVGLHFFSPANVMRLLEVVRAEHTADDVLATAMALAKRIGKVGVPVGVCYGFVGNRMLHQRGREAIALVDEGASPQHVDAVLTGFGFPMGPFAMNDLAGLDVGWRIREERRKAGDSDSLPVTWLDRLAEGGRFGQKTGAGVYRYEPGGHTPLPDPAVEALVEEHRHARGITPRPVSDQEIQERCLYAMVNEGARILEEGIAARPLDIDMIWIHGYGFPAYRGGPMFWADQVGLPGILEAVRGFHDRLGGTHWRPAPLLERLAAEGRGFRDL</sequence>
<name>A0ABS4SZM8_9PROT</name>
<keyword evidence="16" id="KW-1185">Reference proteome</keyword>
<keyword evidence="6" id="KW-0520">NAD</keyword>
<evidence type="ECO:0000256" key="10">
    <source>
        <dbReference type="ARBA" id="ARBA00023239"/>
    </source>
</evidence>
<keyword evidence="10" id="KW-0456">Lyase</keyword>
<dbReference type="PANTHER" id="PTHR23309">
    <property type="entry name" value="3-HYDROXYACYL-COA DEHYROGENASE"/>
    <property type="match status" value="1"/>
</dbReference>
<dbReference type="Pfam" id="PF02737">
    <property type="entry name" value="3HCDH_N"/>
    <property type="match status" value="1"/>
</dbReference>
<dbReference type="RefSeq" id="WP_209772502.1">
    <property type="nucleotide sequence ID" value="NZ_JAGINP010000036.1"/>
</dbReference>
<evidence type="ECO:0000256" key="6">
    <source>
        <dbReference type="ARBA" id="ARBA00023027"/>
    </source>
</evidence>
<proteinExistence type="predicted"/>